<dbReference type="EMBL" id="BK032758">
    <property type="protein sequence ID" value="DAF58661.1"/>
    <property type="molecule type" value="Genomic_DNA"/>
</dbReference>
<protein>
    <submittedName>
        <fullName evidence="1">Uncharacterized protein</fullName>
    </submittedName>
</protein>
<evidence type="ECO:0000313" key="1">
    <source>
        <dbReference type="EMBL" id="DAF58661.1"/>
    </source>
</evidence>
<proteinExistence type="predicted"/>
<organism evidence="1">
    <name type="scientific">Siphoviridae sp. ct86u1</name>
    <dbReference type="NCBI Taxonomy" id="2827789"/>
    <lineage>
        <taxon>Viruses</taxon>
        <taxon>Duplodnaviria</taxon>
        <taxon>Heunggongvirae</taxon>
        <taxon>Uroviricota</taxon>
        <taxon>Caudoviricetes</taxon>
    </lineage>
</organism>
<reference evidence="1" key="1">
    <citation type="journal article" date="2021" name="Proc. Natl. Acad. Sci. U.S.A.">
        <title>A Catalog of Tens of Thousands of Viruses from Human Metagenomes Reveals Hidden Associations with Chronic Diseases.</title>
        <authorList>
            <person name="Tisza M.J."/>
            <person name="Buck C.B."/>
        </authorList>
    </citation>
    <scope>NUCLEOTIDE SEQUENCE</scope>
    <source>
        <strain evidence="1">Ct86u1</strain>
    </source>
</reference>
<accession>A0A8S5T5N8</accession>
<name>A0A8S5T5N8_9CAUD</name>
<sequence length="100" mass="10718">MNALSGTEAKRFLLGLAAFPSVLGDFPFRGLRARCAKFDARLEGRFQRVLEAPHRRVVEVEAVGVAGLQGFDAEMLLGDECEDGVDLAHGVFLSGLVGVT</sequence>